<feature type="compositionally biased region" description="Basic and acidic residues" evidence="1">
    <location>
        <begin position="10"/>
        <end position="20"/>
    </location>
</feature>
<dbReference type="EMBL" id="UINC01009541">
    <property type="protein sequence ID" value="SVA42768.1"/>
    <property type="molecule type" value="Genomic_DNA"/>
</dbReference>
<sequence>MLLDAATGKDQYEDWDGKYDPDEETITNDWDYEQPYGDVPW</sequence>
<dbReference type="AlphaFoldDB" id="A0A381VSQ0"/>
<name>A0A381VSQ0_9ZZZZ</name>
<evidence type="ECO:0000256" key="1">
    <source>
        <dbReference type="SAM" id="MobiDB-lite"/>
    </source>
</evidence>
<proteinExistence type="predicted"/>
<organism evidence="2">
    <name type="scientific">marine metagenome</name>
    <dbReference type="NCBI Taxonomy" id="408172"/>
    <lineage>
        <taxon>unclassified sequences</taxon>
        <taxon>metagenomes</taxon>
        <taxon>ecological metagenomes</taxon>
    </lineage>
</organism>
<feature type="region of interest" description="Disordered" evidence="1">
    <location>
        <begin position="1"/>
        <end position="41"/>
    </location>
</feature>
<gene>
    <name evidence="2" type="ORF">METZ01_LOCUS95622</name>
</gene>
<accession>A0A381VSQ0</accession>
<protein>
    <submittedName>
        <fullName evidence="2">Uncharacterized protein</fullName>
    </submittedName>
</protein>
<feature type="compositionally biased region" description="Acidic residues" evidence="1">
    <location>
        <begin position="21"/>
        <end position="32"/>
    </location>
</feature>
<reference evidence="2" key="1">
    <citation type="submission" date="2018-05" db="EMBL/GenBank/DDBJ databases">
        <authorList>
            <person name="Lanie J.A."/>
            <person name="Ng W.-L."/>
            <person name="Kazmierczak K.M."/>
            <person name="Andrzejewski T.M."/>
            <person name="Davidsen T.M."/>
            <person name="Wayne K.J."/>
            <person name="Tettelin H."/>
            <person name="Glass J.I."/>
            <person name="Rusch D."/>
            <person name="Podicherti R."/>
            <person name="Tsui H.-C.T."/>
            <person name="Winkler M.E."/>
        </authorList>
    </citation>
    <scope>NUCLEOTIDE SEQUENCE</scope>
</reference>
<evidence type="ECO:0000313" key="2">
    <source>
        <dbReference type="EMBL" id="SVA42768.1"/>
    </source>
</evidence>